<dbReference type="InterPro" id="IPR013766">
    <property type="entry name" value="Thioredoxin_domain"/>
</dbReference>
<dbReference type="AlphaFoldDB" id="A0AAX4L0W5"/>
<evidence type="ECO:0000256" key="9">
    <source>
        <dbReference type="ARBA" id="ARBA00038489"/>
    </source>
</evidence>
<evidence type="ECO:0000256" key="2">
    <source>
        <dbReference type="ARBA" id="ARBA00013017"/>
    </source>
</evidence>
<dbReference type="Pfam" id="PF00578">
    <property type="entry name" value="AhpC-TSA"/>
    <property type="match status" value="1"/>
</dbReference>
<feature type="domain" description="Thioredoxin" evidence="12">
    <location>
        <begin position="2"/>
        <end position="146"/>
    </location>
</feature>
<dbReference type="GO" id="GO:0005737">
    <property type="term" value="C:cytoplasm"/>
    <property type="evidence" value="ECO:0007669"/>
    <property type="project" value="TreeGrafter"/>
</dbReference>
<proteinExistence type="inferred from homology"/>
<dbReference type="GeneID" id="89335456"/>
<evidence type="ECO:0000256" key="8">
    <source>
        <dbReference type="ARBA" id="ARBA00032824"/>
    </source>
</evidence>
<dbReference type="Gene3D" id="3.40.30.10">
    <property type="entry name" value="Glutaredoxin"/>
    <property type="match status" value="1"/>
</dbReference>
<dbReference type="EMBL" id="CP146016">
    <property type="protein sequence ID" value="WWQ60830.1"/>
    <property type="molecule type" value="Genomic_DNA"/>
</dbReference>
<dbReference type="PANTHER" id="PTHR42801:SF4">
    <property type="entry name" value="AHPC_TSA FAMILY PROTEIN"/>
    <property type="match status" value="1"/>
</dbReference>
<comment type="catalytic activity">
    <reaction evidence="10">
        <text>a hydroperoxide + [thioredoxin]-dithiol = an alcohol + [thioredoxin]-disulfide + H2O</text>
        <dbReference type="Rhea" id="RHEA:62620"/>
        <dbReference type="Rhea" id="RHEA-COMP:10698"/>
        <dbReference type="Rhea" id="RHEA-COMP:10700"/>
        <dbReference type="ChEBI" id="CHEBI:15377"/>
        <dbReference type="ChEBI" id="CHEBI:29950"/>
        <dbReference type="ChEBI" id="CHEBI:30879"/>
        <dbReference type="ChEBI" id="CHEBI:35924"/>
        <dbReference type="ChEBI" id="CHEBI:50058"/>
        <dbReference type="EC" id="1.11.1.24"/>
    </reaction>
</comment>
<dbReference type="PIRSF" id="PIRSF000239">
    <property type="entry name" value="AHPC"/>
    <property type="match status" value="1"/>
</dbReference>
<dbReference type="FunFam" id="3.40.30.10:FF:000007">
    <property type="entry name" value="Thioredoxin-dependent thiol peroxidase"/>
    <property type="match status" value="1"/>
</dbReference>
<dbReference type="InterPro" id="IPR050924">
    <property type="entry name" value="Peroxiredoxin_BCP/PrxQ"/>
</dbReference>
<evidence type="ECO:0000256" key="1">
    <source>
        <dbReference type="ARBA" id="ARBA00011245"/>
    </source>
</evidence>
<evidence type="ECO:0000256" key="6">
    <source>
        <dbReference type="ARBA" id="ARBA00023157"/>
    </source>
</evidence>
<comment type="similarity">
    <text evidence="9">Belongs to the peroxiredoxin family. BCP/PrxQ subfamily.</text>
</comment>
<evidence type="ECO:0000256" key="3">
    <source>
        <dbReference type="ARBA" id="ARBA00022559"/>
    </source>
</evidence>
<evidence type="ECO:0000256" key="5">
    <source>
        <dbReference type="ARBA" id="ARBA00023002"/>
    </source>
</evidence>
<reference evidence="13 14" key="1">
    <citation type="submission" date="2024-02" db="EMBL/GenBank/DDBJ databases">
        <title>STSV induces naive adaptation in Sulfolobus.</title>
        <authorList>
            <person name="Xiang X."/>
            <person name="Song M."/>
        </authorList>
    </citation>
    <scope>NUCLEOTIDE SEQUENCE [LARGE SCALE GENOMIC DNA]</scope>
    <source>
        <strain evidence="13 14">RT2</strain>
    </source>
</reference>
<keyword evidence="5 13" id="KW-0560">Oxidoreductase</keyword>
<dbReference type="GO" id="GO:0045454">
    <property type="term" value="P:cell redox homeostasis"/>
    <property type="evidence" value="ECO:0007669"/>
    <property type="project" value="TreeGrafter"/>
</dbReference>
<evidence type="ECO:0000256" key="11">
    <source>
        <dbReference type="PIRSR" id="PIRSR000239-1"/>
    </source>
</evidence>
<evidence type="ECO:0000259" key="12">
    <source>
        <dbReference type="PROSITE" id="PS51352"/>
    </source>
</evidence>
<evidence type="ECO:0000313" key="13">
    <source>
        <dbReference type="EMBL" id="WWQ60830.1"/>
    </source>
</evidence>
<evidence type="ECO:0000256" key="4">
    <source>
        <dbReference type="ARBA" id="ARBA00022862"/>
    </source>
</evidence>
<evidence type="ECO:0000313" key="14">
    <source>
        <dbReference type="Proteomes" id="UP001432202"/>
    </source>
</evidence>
<feature type="active site" description="Cysteine sulfenic acid (-SOH) intermediate; for peroxidase activity" evidence="11">
    <location>
        <position position="45"/>
    </location>
</feature>
<dbReference type="CDD" id="cd03017">
    <property type="entry name" value="PRX_BCP"/>
    <property type="match status" value="1"/>
</dbReference>
<accession>A0AAX4L0W5</accession>
<dbReference type="GO" id="GO:0034599">
    <property type="term" value="P:cellular response to oxidative stress"/>
    <property type="evidence" value="ECO:0007669"/>
    <property type="project" value="TreeGrafter"/>
</dbReference>
<organism evidence="13 14">
    <name type="scientific">Sulfolobus tengchongensis</name>
    <dbReference type="NCBI Taxonomy" id="207809"/>
    <lineage>
        <taxon>Archaea</taxon>
        <taxon>Thermoproteota</taxon>
        <taxon>Thermoprotei</taxon>
        <taxon>Sulfolobales</taxon>
        <taxon>Sulfolobaceae</taxon>
        <taxon>Sulfolobus</taxon>
    </lineage>
</organism>
<sequence length="157" mass="18031">MVKIGDKAPLFEAVADNGERINLADFIGKHNIVLYFYPKDDTPGCTREACAFRDNWNLLKDYDVVVIGVSSDDINSHRKFKEKYQLPFILVSDPDKKIRELYGAKGFILPDRVTFVIDKKGIIRHIYKSQFNPANHVNEALNTLKKIKEEELSSSQR</sequence>
<dbReference type="PROSITE" id="PS51352">
    <property type="entry name" value="THIOREDOXIN_2"/>
    <property type="match status" value="1"/>
</dbReference>
<keyword evidence="4" id="KW-0049">Antioxidant</keyword>
<dbReference type="EC" id="1.11.1.24" evidence="2"/>
<keyword evidence="7" id="KW-0676">Redox-active center</keyword>
<dbReference type="RefSeq" id="WP_338602219.1">
    <property type="nucleotide sequence ID" value="NZ_CP146016.1"/>
</dbReference>
<protein>
    <recommendedName>
        <fullName evidence="2">thioredoxin-dependent peroxiredoxin</fullName>
        <ecNumber evidence="2">1.11.1.24</ecNumber>
    </recommendedName>
    <alternativeName>
        <fullName evidence="8">Thioredoxin peroxidase</fullName>
    </alternativeName>
</protein>
<dbReference type="InterPro" id="IPR036249">
    <property type="entry name" value="Thioredoxin-like_sf"/>
</dbReference>
<dbReference type="GO" id="GO:0008379">
    <property type="term" value="F:thioredoxin peroxidase activity"/>
    <property type="evidence" value="ECO:0007669"/>
    <property type="project" value="TreeGrafter"/>
</dbReference>
<dbReference type="InterPro" id="IPR024706">
    <property type="entry name" value="Peroxiredoxin_AhpC-typ"/>
</dbReference>
<comment type="subunit">
    <text evidence="1">Monomer.</text>
</comment>
<evidence type="ECO:0000256" key="7">
    <source>
        <dbReference type="ARBA" id="ARBA00023284"/>
    </source>
</evidence>
<name>A0AAX4L0W5_9CREN</name>
<dbReference type="SUPFAM" id="SSF52833">
    <property type="entry name" value="Thioredoxin-like"/>
    <property type="match status" value="1"/>
</dbReference>
<dbReference type="PANTHER" id="PTHR42801">
    <property type="entry name" value="THIOREDOXIN-DEPENDENT PEROXIDE REDUCTASE"/>
    <property type="match status" value="1"/>
</dbReference>
<keyword evidence="14" id="KW-1185">Reference proteome</keyword>
<evidence type="ECO:0000256" key="10">
    <source>
        <dbReference type="ARBA" id="ARBA00049091"/>
    </source>
</evidence>
<dbReference type="InterPro" id="IPR000866">
    <property type="entry name" value="AhpC/TSA"/>
</dbReference>
<keyword evidence="3 13" id="KW-0575">Peroxidase</keyword>
<dbReference type="Proteomes" id="UP001432202">
    <property type="component" value="Chromosome"/>
</dbReference>
<keyword evidence="6" id="KW-1015">Disulfide bond</keyword>
<gene>
    <name evidence="13" type="ORF">V6M85_01765</name>
</gene>